<name>A0AAE0WVH2_9PEZI</name>
<protein>
    <submittedName>
        <fullName evidence="1">Uncharacterized protein</fullName>
    </submittedName>
</protein>
<dbReference type="Proteomes" id="UP001274830">
    <property type="component" value="Unassembled WGS sequence"/>
</dbReference>
<gene>
    <name evidence="1" type="ORF">LTR78_001667</name>
</gene>
<accession>A0AAE0WVH2</accession>
<reference evidence="1" key="1">
    <citation type="submission" date="2023-07" db="EMBL/GenBank/DDBJ databases">
        <title>Black Yeasts Isolated from many extreme environments.</title>
        <authorList>
            <person name="Coleine C."/>
            <person name="Stajich J.E."/>
            <person name="Selbmann L."/>
        </authorList>
    </citation>
    <scope>NUCLEOTIDE SEQUENCE</scope>
    <source>
        <strain evidence="1">CCFEE 5485</strain>
    </source>
</reference>
<dbReference type="AlphaFoldDB" id="A0AAE0WVH2"/>
<proteinExistence type="predicted"/>
<sequence>MAALNSIGLFTQAGWLYEGNYPEWRSRIAALDALENRARGSTYQELFFEREDRLKALMLENLSPQLLDRVPDQDRDTFQCLEAALLARCRPFQLFGLPVEIRSAMYGYNMRIRYDLQHGLAKVSGRKAFFPPLLYSSSAVRTEALPVFFSQTLFSHQNLVPHQPNIINEVVRFFGVIEKRCYRHLRRFMARCYIDDYMICFDVTITYHPGVGLDVKFSDDETREDGEEVMDEALRERI</sequence>
<comment type="caution">
    <text evidence="1">The sequence shown here is derived from an EMBL/GenBank/DDBJ whole genome shotgun (WGS) entry which is preliminary data.</text>
</comment>
<evidence type="ECO:0000313" key="1">
    <source>
        <dbReference type="EMBL" id="KAK3678370.1"/>
    </source>
</evidence>
<organism evidence="1 2">
    <name type="scientific">Recurvomyces mirabilis</name>
    <dbReference type="NCBI Taxonomy" id="574656"/>
    <lineage>
        <taxon>Eukaryota</taxon>
        <taxon>Fungi</taxon>
        <taxon>Dikarya</taxon>
        <taxon>Ascomycota</taxon>
        <taxon>Pezizomycotina</taxon>
        <taxon>Dothideomycetes</taxon>
        <taxon>Dothideomycetidae</taxon>
        <taxon>Mycosphaerellales</taxon>
        <taxon>Teratosphaeriaceae</taxon>
        <taxon>Recurvomyces</taxon>
    </lineage>
</organism>
<dbReference type="EMBL" id="JAUTXT010000004">
    <property type="protein sequence ID" value="KAK3678370.1"/>
    <property type="molecule type" value="Genomic_DNA"/>
</dbReference>
<evidence type="ECO:0000313" key="2">
    <source>
        <dbReference type="Proteomes" id="UP001274830"/>
    </source>
</evidence>
<keyword evidence="2" id="KW-1185">Reference proteome</keyword>